<sequence>MSNKILKIGIISREDYKKRTIAIANGKYKPKLNEPRIWFESLQSMAQVLNNNNQELLKVILEHKPKSIKELEAFTGRKSSNLSRTLKMLSRYGIVHLEKISRNIKPTVKATSFQVEFCIN</sequence>
<dbReference type="InterPro" id="IPR036390">
    <property type="entry name" value="WH_DNA-bd_sf"/>
</dbReference>
<dbReference type="InterPro" id="IPR036388">
    <property type="entry name" value="WH-like_DNA-bd_sf"/>
</dbReference>
<proteinExistence type="predicted"/>
<name>A0A1V1NXW8_9BACT</name>
<comment type="caution">
    <text evidence="1">The sequence shown here is derived from an EMBL/GenBank/DDBJ whole genome shotgun (WGS) entry which is preliminary data.</text>
</comment>
<gene>
    <name evidence="1" type="ORF">OMM_11645</name>
</gene>
<dbReference type="Gene3D" id="1.10.10.10">
    <property type="entry name" value="Winged helix-like DNA-binding domain superfamily/Winged helix DNA-binding domain"/>
    <property type="match status" value="1"/>
</dbReference>
<dbReference type="SUPFAM" id="SSF46785">
    <property type="entry name" value="Winged helix' DNA-binding domain"/>
    <property type="match status" value="1"/>
</dbReference>
<dbReference type="Proteomes" id="UP000189670">
    <property type="component" value="Unassembled WGS sequence"/>
</dbReference>
<protein>
    <submittedName>
        <fullName evidence="1">Transcriptional regulator</fullName>
    </submittedName>
</protein>
<dbReference type="Pfam" id="PF25212">
    <property type="entry name" value="HVO_A0114"/>
    <property type="match status" value="1"/>
</dbReference>
<accession>A0A1V1NXW8</accession>
<evidence type="ECO:0000313" key="1">
    <source>
        <dbReference type="EMBL" id="ETR67398.1"/>
    </source>
</evidence>
<dbReference type="AlphaFoldDB" id="A0A1V1NXW8"/>
<evidence type="ECO:0000313" key="2">
    <source>
        <dbReference type="Proteomes" id="UP000189670"/>
    </source>
</evidence>
<reference evidence="2" key="1">
    <citation type="submission" date="2012-11" db="EMBL/GenBank/DDBJ databases">
        <authorList>
            <person name="Lucero-Rivera Y.E."/>
            <person name="Tovar-Ramirez D."/>
        </authorList>
    </citation>
    <scope>NUCLEOTIDE SEQUENCE [LARGE SCALE GENOMIC DNA]</scope>
    <source>
        <strain evidence="2">Araruama</strain>
    </source>
</reference>
<dbReference type="EMBL" id="ATBP01001398">
    <property type="protein sequence ID" value="ETR67398.1"/>
    <property type="molecule type" value="Genomic_DNA"/>
</dbReference>
<organism evidence="1 2">
    <name type="scientific">Candidatus Magnetoglobus multicellularis str. Araruama</name>
    <dbReference type="NCBI Taxonomy" id="890399"/>
    <lineage>
        <taxon>Bacteria</taxon>
        <taxon>Pseudomonadati</taxon>
        <taxon>Thermodesulfobacteriota</taxon>
        <taxon>Desulfobacteria</taxon>
        <taxon>Desulfobacterales</taxon>
        <taxon>Desulfobacteraceae</taxon>
        <taxon>Candidatus Magnetoglobus</taxon>
    </lineage>
</organism>